<dbReference type="GO" id="GO:0043565">
    <property type="term" value="F:sequence-specific DNA binding"/>
    <property type="evidence" value="ECO:0007669"/>
    <property type="project" value="TreeGrafter"/>
</dbReference>
<dbReference type="SUPFAM" id="SSF46785">
    <property type="entry name" value="Winged helix' DNA-binding domain"/>
    <property type="match status" value="1"/>
</dbReference>
<protein>
    <submittedName>
        <fullName evidence="6">LysR family transcriptional regulator</fullName>
    </submittedName>
</protein>
<dbReference type="FunFam" id="1.10.10.10:FF:000001">
    <property type="entry name" value="LysR family transcriptional regulator"/>
    <property type="match status" value="1"/>
</dbReference>
<comment type="caution">
    <text evidence="6">The sequence shown here is derived from an EMBL/GenBank/DDBJ whole genome shotgun (WGS) entry which is preliminary data.</text>
</comment>
<dbReference type="Gene3D" id="3.40.190.10">
    <property type="entry name" value="Periplasmic binding protein-like II"/>
    <property type="match status" value="2"/>
</dbReference>
<proteinExistence type="inferred from homology"/>
<dbReference type="SUPFAM" id="SSF53850">
    <property type="entry name" value="Periplasmic binding protein-like II"/>
    <property type="match status" value="1"/>
</dbReference>
<feature type="domain" description="HTH lysR-type" evidence="5">
    <location>
        <begin position="6"/>
        <end position="63"/>
    </location>
</feature>
<name>A0A9X8JM28_9GAMM</name>
<dbReference type="Gene3D" id="1.10.10.10">
    <property type="entry name" value="Winged helix-like DNA-binding domain superfamily/Winged helix DNA-binding domain"/>
    <property type="match status" value="1"/>
</dbReference>
<dbReference type="InterPro" id="IPR036388">
    <property type="entry name" value="WH-like_DNA-bd_sf"/>
</dbReference>
<dbReference type="EMBL" id="NWTM01000001">
    <property type="protein sequence ID" value="RYC45921.1"/>
    <property type="molecule type" value="Genomic_DNA"/>
</dbReference>
<evidence type="ECO:0000256" key="4">
    <source>
        <dbReference type="ARBA" id="ARBA00023163"/>
    </source>
</evidence>
<dbReference type="PROSITE" id="PS50931">
    <property type="entry name" value="HTH_LYSR"/>
    <property type="match status" value="1"/>
</dbReference>
<dbReference type="GO" id="GO:0003700">
    <property type="term" value="F:DNA-binding transcription factor activity"/>
    <property type="evidence" value="ECO:0007669"/>
    <property type="project" value="InterPro"/>
</dbReference>
<dbReference type="InterPro" id="IPR005119">
    <property type="entry name" value="LysR_subst-bd"/>
</dbReference>
<reference evidence="6 7" key="1">
    <citation type="journal article" date="2018" name="Syst. Appl. Microbiol.">
        <title>Pectobacterium zantedeschiae sp. nov. a new species of a soft rot pathogen isolated from Calla lily (Zantedeschia spp.).</title>
        <authorList>
            <person name="Waleron M."/>
            <person name="Misztak A."/>
            <person name="Waleron M."/>
            <person name="Franczuk M."/>
            <person name="Jonca J."/>
            <person name="Wielgomas B."/>
            <person name="Mikicinski A."/>
            <person name="Popovic T."/>
            <person name="Waleron K."/>
        </authorList>
    </citation>
    <scope>NUCLEOTIDE SEQUENCE [LARGE SCALE GENOMIC DNA]</scope>
    <source>
        <strain evidence="6 7">9M</strain>
    </source>
</reference>
<organism evidence="6 7">
    <name type="scientific">Pectobacterium zantedeschiae</name>
    <dbReference type="NCBI Taxonomy" id="2034769"/>
    <lineage>
        <taxon>Bacteria</taxon>
        <taxon>Pseudomonadati</taxon>
        <taxon>Pseudomonadota</taxon>
        <taxon>Gammaproteobacteria</taxon>
        <taxon>Enterobacterales</taxon>
        <taxon>Pectobacteriaceae</taxon>
        <taxon>Pectobacterium</taxon>
    </lineage>
</organism>
<dbReference type="PANTHER" id="PTHR30537:SF26">
    <property type="entry name" value="GLYCINE CLEAVAGE SYSTEM TRANSCRIPTIONAL ACTIVATOR"/>
    <property type="match status" value="1"/>
</dbReference>
<keyword evidence="3" id="KW-0238">DNA-binding</keyword>
<dbReference type="InterPro" id="IPR058163">
    <property type="entry name" value="LysR-type_TF_proteobact-type"/>
</dbReference>
<dbReference type="CDD" id="cd08432">
    <property type="entry name" value="PBP2_GcdR_TrpI_HvrB_AmpR_like"/>
    <property type="match status" value="1"/>
</dbReference>
<gene>
    <name evidence="6" type="ORF">CLR69_13455</name>
</gene>
<dbReference type="Pfam" id="PF00126">
    <property type="entry name" value="HTH_1"/>
    <property type="match status" value="1"/>
</dbReference>
<keyword evidence="2" id="KW-0805">Transcription regulation</keyword>
<dbReference type="GO" id="GO:0006351">
    <property type="term" value="P:DNA-templated transcription"/>
    <property type="evidence" value="ECO:0007669"/>
    <property type="project" value="TreeGrafter"/>
</dbReference>
<dbReference type="AlphaFoldDB" id="A0A9X8JM28"/>
<dbReference type="InterPro" id="IPR036390">
    <property type="entry name" value="WH_DNA-bd_sf"/>
</dbReference>
<dbReference type="InterPro" id="IPR000847">
    <property type="entry name" value="LysR_HTH_N"/>
</dbReference>
<keyword evidence="4" id="KW-0804">Transcription</keyword>
<dbReference type="OrthoDB" id="5526340at2"/>
<evidence type="ECO:0000256" key="2">
    <source>
        <dbReference type="ARBA" id="ARBA00023015"/>
    </source>
</evidence>
<evidence type="ECO:0000256" key="1">
    <source>
        <dbReference type="ARBA" id="ARBA00009437"/>
    </source>
</evidence>
<evidence type="ECO:0000259" key="5">
    <source>
        <dbReference type="PROSITE" id="PS50931"/>
    </source>
</evidence>
<dbReference type="Pfam" id="PF03466">
    <property type="entry name" value="LysR_substrate"/>
    <property type="match status" value="1"/>
</dbReference>
<evidence type="ECO:0000313" key="6">
    <source>
        <dbReference type="EMBL" id="RYC45921.1"/>
    </source>
</evidence>
<evidence type="ECO:0000256" key="3">
    <source>
        <dbReference type="ARBA" id="ARBA00023125"/>
    </source>
</evidence>
<keyword evidence="7" id="KW-1185">Reference proteome</keyword>
<dbReference type="Proteomes" id="UP001138460">
    <property type="component" value="Unassembled WGS sequence"/>
</dbReference>
<accession>A0A9X8JM28</accession>
<dbReference type="PANTHER" id="PTHR30537">
    <property type="entry name" value="HTH-TYPE TRANSCRIPTIONAL REGULATOR"/>
    <property type="match status" value="1"/>
</dbReference>
<sequence length="314" mass="34820">MKKRLPPLGSLRAFDKVAELRSFKHAADVLGVSATAVSHQIRLLEEHLGQRVLDRTPRHVALTDKGELLYAGTRQAFMLLQDTVEKVIESPVDNILTLTATTAFISHWLMPRLAQLRHAYPDLDLRLHADDRIVDMQTAAIDIAIRYGNVPDGAVASPCLFEDKFILAVSPKFAITHPEDLLMVPLIHVDGRRIPSLTPDWSLWRELHGPSALDITHGSHFNDETHAIEAAIAGQGAVIASRLILQNALRSRVLYAPFATALDGGCYYFVENPSSKKHSLITRFRNWLTAEIVESSEAGRPNGRSGDEGHQRVS</sequence>
<comment type="similarity">
    <text evidence="1">Belongs to the LysR transcriptional regulatory family.</text>
</comment>
<evidence type="ECO:0000313" key="7">
    <source>
        <dbReference type="Proteomes" id="UP001138460"/>
    </source>
</evidence>
<dbReference type="RefSeq" id="WP_129713424.1">
    <property type="nucleotide sequence ID" value="NZ_JBEHFA010000005.1"/>
</dbReference>